<dbReference type="InterPro" id="IPR002327">
    <property type="entry name" value="Cyt_c_1A/1B"/>
</dbReference>
<dbReference type="GO" id="GO:0009055">
    <property type="term" value="F:electron transfer activity"/>
    <property type="evidence" value="ECO:0007669"/>
    <property type="project" value="InterPro"/>
</dbReference>
<dbReference type="AlphaFoldDB" id="A0A0F3P7F5"/>
<evidence type="ECO:0000256" key="1">
    <source>
        <dbReference type="ARBA" id="ARBA00002071"/>
    </source>
</evidence>
<dbReference type="Gene3D" id="1.10.760.10">
    <property type="entry name" value="Cytochrome c-like domain"/>
    <property type="match status" value="1"/>
</dbReference>
<dbReference type="EMBL" id="LAOA01000025">
    <property type="protein sequence ID" value="KJV76265.1"/>
    <property type="molecule type" value="Genomic_DNA"/>
</dbReference>
<evidence type="ECO:0000256" key="3">
    <source>
        <dbReference type="ARBA" id="ARBA00015074"/>
    </source>
</evidence>
<feature type="transmembrane region" description="Helical" evidence="11">
    <location>
        <begin position="12"/>
        <end position="31"/>
    </location>
</feature>
<comment type="function">
    <text evidence="1">May be involved in electron transfer from bc1 complex to aa3.</text>
</comment>
<dbReference type="GO" id="GO:0005886">
    <property type="term" value="C:plasma membrane"/>
    <property type="evidence" value="ECO:0007669"/>
    <property type="project" value="UniProtKB-SubCell"/>
</dbReference>
<evidence type="ECO:0000313" key="14">
    <source>
        <dbReference type="Proteomes" id="UP000033671"/>
    </source>
</evidence>
<keyword evidence="11" id="KW-1133">Transmembrane helix</keyword>
<dbReference type="GO" id="GO:0020037">
    <property type="term" value="F:heme binding"/>
    <property type="evidence" value="ECO:0007669"/>
    <property type="project" value="InterPro"/>
</dbReference>
<evidence type="ECO:0000256" key="5">
    <source>
        <dbReference type="ARBA" id="ARBA00022617"/>
    </source>
</evidence>
<evidence type="ECO:0000256" key="4">
    <source>
        <dbReference type="ARBA" id="ARBA00022448"/>
    </source>
</evidence>
<keyword evidence="4" id="KW-0813">Transport</keyword>
<dbReference type="InterPro" id="IPR009056">
    <property type="entry name" value="Cyt_c-like_dom"/>
</dbReference>
<comment type="subcellular location">
    <subcellularLocation>
        <location evidence="2">Cell membrane</location>
        <topology evidence="2">Single-pass type II membrane protein</topology>
    </subcellularLocation>
</comment>
<keyword evidence="11" id="KW-0812">Transmembrane</keyword>
<keyword evidence="11" id="KW-0472">Membrane</keyword>
<keyword evidence="6 10" id="KW-0479">Metal-binding</keyword>
<reference evidence="13 14" key="1">
    <citation type="submission" date="2015-01" db="EMBL/GenBank/DDBJ databases">
        <title>Genome Sequencing of Rickettsiales.</title>
        <authorList>
            <person name="Daugherty S.C."/>
            <person name="Su Q."/>
            <person name="Abolude K."/>
            <person name="Beier-Sexton M."/>
            <person name="Carlyon J.A."/>
            <person name="Carter R."/>
            <person name="Day N.P."/>
            <person name="Dumler S.J."/>
            <person name="Dyachenko V."/>
            <person name="Godinez A."/>
            <person name="Kurtti T.J."/>
            <person name="Lichay M."/>
            <person name="Mullins K.E."/>
            <person name="Ott S."/>
            <person name="Pappas-Brown V."/>
            <person name="Paris D.H."/>
            <person name="Patel P."/>
            <person name="Richards A.L."/>
            <person name="Sadzewicz L."/>
            <person name="Sears K."/>
            <person name="Seidman D."/>
            <person name="Sengamalay N."/>
            <person name="Stenos J."/>
            <person name="Tallon L.J."/>
            <person name="Vincent G."/>
            <person name="Fraser C.M."/>
            <person name="Munderloh U."/>
            <person name="Dunning-Hotopp J.C."/>
        </authorList>
    </citation>
    <scope>NUCLEOTIDE SEQUENCE [LARGE SCALE GENOMIC DNA]</scope>
    <source>
        <strain evidence="13 14">TA716</strain>
    </source>
</reference>
<keyword evidence="9 10" id="KW-0408">Iron</keyword>
<dbReference type="PRINTS" id="PR00604">
    <property type="entry name" value="CYTCHRMECIAB"/>
</dbReference>
<evidence type="ECO:0000256" key="6">
    <source>
        <dbReference type="ARBA" id="ARBA00022723"/>
    </source>
</evidence>
<dbReference type="PATRIC" id="fig|1359175.3.peg.1667"/>
<evidence type="ECO:0000256" key="7">
    <source>
        <dbReference type="ARBA" id="ARBA00022968"/>
    </source>
</evidence>
<dbReference type="Proteomes" id="UP000033671">
    <property type="component" value="Unassembled WGS sequence"/>
</dbReference>
<proteinExistence type="predicted"/>
<dbReference type="GO" id="GO:0046872">
    <property type="term" value="F:metal ion binding"/>
    <property type="evidence" value="ECO:0007669"/>
    <property type="project" value="UniProtKB-KW"/>
</dbReference>
<evidence type="ECO:0000256" key="11">
    <source>
        <dbReference type="SAM" id="Phobius"/>
    </source>
</evidence>
<dbReference type="SUPFAM" id="SSF46626">
    <property type="entry name" value="Cytochrome c"/>
    <property type="match status" value="1"/>
</dbReference>
<dbReference type="PANTHER" id="PTHR11961">
    <property type="entry name" value="CYTOCHROME C"/>
    <property type="match status" value="1"/>
</dbReference>
<comment type="caution">
    <text evidence="13">The sequence shown here is derived from an EMBL/GenBank/DDBJ whole genome shotgun (WGS) entry which is preliminary data.</text>
</comment>
<name>A0A0F3P7F5_ORITS</name>
<feature type="domain" description="Cytochrome c" evidence="12">
    <location>
        <begin position="79"/>
        <end position="180"/>
    </location>
</feature>
<evidence type="ECO:0000313" key="13">
    <source>
        <dbReference type="EMBL" id="KJV76265.1"/>
    </source>
</evidence>
<evidence type="ECO:0000256" key="10">
    <source>
        <dbReference type="PROSITE-ProRule" id="PRU00433"/>
    </source>
</evidence>
<sequence>MDGFELNKVAASVLLTGVIIMSVTILTDTLYKPLLLPAKRGYHVDAISDQAQQGNFSSLAKDAIFELDEQKIAELIKNASLESGSKLFKQKCSSCHTSNKGGVNRVGPNLYDVVNRIKATYPNYNYSAAMASQGGSWDEKSLFLYLHKPTKYIPGTRMSFIGLPNAKDIADVIKFLKENTNK</sequence>
<organism evidence="13 14">
    <name type="scientific">Orientia tsutsugamushi str. TA716</name>
    <dbReference type="NCBI Taxonomy" id="1359175"/>
    <lineage>
        <taxon>Bacteria</taxon>
        <taxon>Pseudomonadati</taxon>
        <taxon>Pseudomonadota</taxon>
        <taxon>Alphaproteobacteria</taxon>
        <taxon>Rickettsiales</taxon>
        <taxon>Rickettsiaceae</taxon>
        <taxon>Rickettsieae</taxon>
        <taxon>Orientia</taxon>
    </lineage>
</organism>
<evidence type="ECO:0000256" key="8">
    <source>
        <dbReference type="ARBA" id="ARBA00022982"/>
    </source>
</evidence>
<dbReference type="Pfam" id="PF00034">
    <property type="entry name" value="Cytochrom_C"/>
    <property type="match status" value="1"/>
</dbReference>
<evidence type="ECO:0000259" key="12">
    <source>
        <dbReference type="PROSITE" id="PS51007"/>
    </source>
</evidence>
<protein>
    <recommendedName>
        <fullName evidence="3">Cytochrome c homolog</fullName>
    </recommendedName>
</protein>
<accession>A0A0F3P7F5</accession>
<keyword evidence="8" id="KW-0249">Electron transport</keyword>
<keyword evidence="7" id="KW-0735">Signal-anchor</keyword>
<gene>
    <name evidence="13" type="ORF">OTSTA716_0863</name>
</gene>
<dbReference type="InterPro" id="IPR036909">
    <property type="entry name" value="Cyt_c-like_dom_sf"/>
</dbReference>
<keyword evidence="5 10" id="KW-0349">Heme</keyword>
<evidence type="ECO:0000256" key="2">
    <source>
        <dbReference type="ARBA" id="ARBA00004401"/>
    </source>
</evidence>
<dbReference type="PROSITE" id="PS51007">
    <property type="entry name" value="CYTC"/>
    <property type="match status" value="1"/>
</dbReference>
<evidence type="ECO:0000256" key="9">
    <source>
        <dbReference type="ARBA" id="ARBA00023004"/>
    </source>
</evidence>